<organism evidence="2 3">
    <name type="scientific">Phytoactinopolyspora halophila</name>
    <dbReference type="NCBI Taxonomy" id="1981511"/>
    <lineage>
        <taxon>Bacteria</taxon>
        <taxon>Bacillati</taxon>
        <taxon>Actinomycetota</taxon>
        <taxon>Actinomycetes</taxon>
        <taxon>Jiangellales</taxon>
        <taxon>Jiangellaceae</taxon>
        <taxon>Phytoactinopolyspora</taxon>
    </lineage>
</organism>
<dbReference type="RefSeq" id="WP_112257864.1">
    <property type="nucleotide sequence ID" value="NZ_QMIG01000005.1"/>
</dbReference>
<feature type="transmembrane region" description="Helical" evidence="1">
    <location>
        <begin position="197"/>
        <end position="219"/>
    </location>
</feature>
<feature type="transmembrane region" description="Helical" evidence="1">
    <location>
        <begin position="20"/>
        <end position="40"/>
    </location>
</feature>
<accession>A0A329QTS7</accession>
<feature type="transmembrane region" description="Helical" evidence="1">
    <location>
        <begin position="255"/>
        <end position="282"/>
    </location>
</feature>
<keyword evidence="3" id="KW-1185">Reference proteome</keyword>
<comment type="caution">
    <text evidence="2">The sequence shown here is derived from an EMBL/GenBank/DDBJ whole genome shotgun (WGS) entry which is preliminary data.</text>
</comment>
<dbReference type="OrthoDB" id="343560at2"/>
<feature type="transmembrane region" description="Helical" evidence="1">
    <location>
        <begin position="55"/>
        <end position="76"/>
    </location>
</feature>
<feature type="transmembrane region" description="Helical" evidence="1">
    <location>
        <begin position="83"/>
        <end position="104"/>
    </location>
</feature>
<gene>
    <name evidence="2" type="ORF">DPM12_08425</name>
</gene>
<protein>
    <submittedName>
        <fullName evidence="2">Uncharacterized protein</fullName>
    </submittedName>
</protein>
<evidence type="ECO:0000313" key="3">
    <source>
        <dbReference type="Proteomes" id="UP000250462"/>
    </source>
</evidence>
<evidence type="ECO:0000313" key="2">
    <source>
        <dbReference type="EMBL" id="RAW15663.1"/>
    </source>
</evidence>
<reference evidence="2 3" key="1">
    <citation type="submission" date="2018-06" db="EMBL/GenBank/DDBJ databases">
        <title>Phytoactinopolyspora halophila sp. nov., a novel halophilic actinomycete isolated from a saline soil in China.</title>
        <authorList>
            <person name="Tang S.-K."/>
        </authorList>
    </citation>
    <scope>NUCLEOTIDE SEQUENCE [LARGE SCALE GENOMIC DNA]</scope>
    <source>
        <strain evidence="2 3">YIM 96934</strain>
    </source>
</reference>
<name>A0A329QTS7_9ACTN</name>
<feature type="transmembrane region" description="Helical" evidence="1">
    <location>
        <begin position="156"/>
        <end position="177"/>
    </location>
</feature>
<feature type="transmembrane region" description="Helical" evidence="1">
    <location>
        <begin position="231"/>
        <end position="249"/>
    </location>
</feature>
<feature type="transmembrane region" description="Helical" evidence="1">
    <location>
        <begin position="124"/>
        <end position="144"/>
    </location>
</feature>
<dbReference type="Proteomes" id="UP000250462">
    <property type="component" value="Unassembled WGS sequence"/>
</dbReference>
<keyword evidence="1" id="KW-0812">Transmembrane</keyword>
<sequence>MFGELRRSWTEARPVDRIAYRIGAALIVSGAFHFGVWVISGDAWDGPVSWRKATTFGLSFGLTLITVVWVSSFLCLSSRERKVLIGTFAAVCTLETALVTMQVWRGTPSHFNQETTFDTAVSRALAAGGAVIVIVIATLTVMSFRANPTVERRMRLALRMGFIALDLSLLIGAAMIVEGVTQVYAGNQHEAYEVAGFLKPGHAATMHGILILPALAWLTSFTGWPESRRDAFVHIGVAGYALFAVAIIIDSFSGLGAIAYVVAGLGGLLLLGAGVLTIAAVIRASSVARAGGLTNRS</sequence>
<keyword evidence="1" id="KW-1133">Transmembrane helix</keyword>
<keyword evidence="1" id="KW-0472">Membrane</keyword>
<evidence type="ECO:0000256" key="1">
    <source>
        <dbReference type="SAM" id="Phobius"/>
    </source>
</evidence>
<dbReference type="AlphaFoldDB" id="A0A329QTS7"/>
<proteinExistence type="predicted"/>
<dbReference type="EMBL" id="QMIG01000005">
    <property type="protein sequence ID" value="RAW15663.1"/>
    <property type="molecule type" value="Genomic_DNA"/>
</dbReference>